<dbReference type="OrthoDB" id="9785995at2"/>
<dbReference type="GO" id="GO:0016279">
    <property type="term" value="F:protein-lysine N-methyltransferase activity"/>
    <property type="evidence" value="ECO:0007669"/>
    <property type="project" value="RHEA"/>
</dbReference>
<evidence type="ECO:0000256" key="2">
    <source>
        <dbReference type="ARBA" id="ARBA00022490"/>
    </source>
</evidence>
<dbReference type="GO" id="GO:0005840">
    <property type="term" value="C:ribosome"/>
    <property type="evidence" value="ECO:0007669"/>
    <property type="project" value="UniProtKB-KW"/>
</dbReference>
<dbReference type="InterPro" id="IPR050078">
    <property type="entry name" value="Ribosomal_L11_MeTrfase_PrmA"/>
</dbReference>
<feature type="binding site" evidence="6">
    <location>
        <position position="244"/>
    </location>
    <ligand>
        <name>S-adenosyl-L-methionine</name>
        <dbReference type="ChEBI" id="CHEBI:59789"/>
    </ligand>
</feature>
<comment type="catalytic activity">
    <reaction evidence="6">
        <text>L-lysyl-[protein] + 3 S-adenosyl-L-methionine = N(6),N(6),N(6)-trimethyl-L-lysyl-[protein] + 3 S-adenosyl-L-homocysteine + 3 H(+)</text>
        <dbReference type="Rhea" id="RHEA:54192"/>
        <dbReference type="Rhea" id="RHEA-COMP:9752"/>
        <dbReference type="Rhea" id="RHEA-COMP:13826"/>
        <dbReference type="ChEBI" id="CHEBI:15378"/>
        <dbReference type="ChEBI" id="CHEBI:29969"/>
        <dbReference type="ChEBI" id="CHEBI:57856"/>
        <dbReference type="ChEBI" id="CHEBI:59789"/>
        <dbReference type="ChEBI" id="CHEBI:61961"/>
    </reaction>
</comment>
<evidence type="ECO:0000256" key="4">
    <source>
        <dbReference type="ARBA" id="ARBA00022679"/>
    </source>
</evidence>
<feature type="binding site" evidence="6">
    <location>
        <position position="201"/>
    </location>
    <ligand>
        <name>S-adenosyl-L-methionine</name>
        <dbReference type="ChEBI" id="CHEBI:59789"/>
    </ligand>
</feature>
<dbReference type="CDD" id="cd02440">
    <property type="entry name" value="AdoMet_MTases"/>
    <property type="match status" value="1"/>
</dbReference>
<evidence type="ECO:0000256" key="3">
    <source>
        <dbReference type="ARBA" id="ARBA00022603"/>
    </source>
</evidence>
<keyword evidence="8" id="KW-1185">Reference proteome</keyword>
<evidence type="ECO:0000313" key="8">
    <source>
        <dbReference type="Proteomes" id="UP000007488"/>
    </source>
</evidence>
<dbReference type="eggNOG" id="COG2264">
    <property type="taxonomic scope" value="Bacteria"/>
</dbReference>
<evidence type="ECO:0000256" key="6">
    <source>
        <dbReference type="HAMAP-Rule" id="MF_00735"/>
    </source>
</evidence>
<dbReference type="KEGG" id="sgy:Sgly_2435"/>
<dbReference type="NCBIfam" id="TIGR00406">
    <property type="entry name" value="prmA"/>
    <property type="match status" value="1"/>
</dbReference>
<reference evidence="8" key="2">
    <citation type="submission" date="2011-02" db="EMBL/GenBank/DDBJ databases">
        <title>The complete genome of Syntrophobotulus glycolicus DSM 8271.</title>
        <authorList>
            <person name="Lucas S."/>
            <person name="Copeland A."/>
            <person name="Lapidus A."/>
            <person name="Bruce D."/>
            <person name="Goodwin L."/>
            <person name="Pitluck S."/>
            <person name="Kyrpides N."/>
            <person name="Mavromatis K."/>
            <person name="Pagani I."/>
            <person name="Ivanova N."/>
            <person name="Mikhailova N."/>
            <person name="Chertkov O."/>
            <person name="Held B."/>
            <person name="Detter J.C."/>
            <person name="Tapia R."/>
            <person name="Han C."/>
            <person name="Land M."/>
            <person name="Hauser L."/>
            <person name="Markowitz V."/>
            <person name="Cheng J.-F."/>
            <person name="Hugenholtz P."/>
            <person name="Woyke T."/>
            <person name="Wu D."/>
            <person name="Spring S."/>
            <person name="Schroeder M."/>
            <person name="Brambilla E."/>
            <person name="Klenk H.-P."/>
            <person name="Eisen J.A."/>
        </authorList>
    </citation>
    <scope>NUCLEOTIDE SEQUENCE [LARGE SCALE GENOMIC DNA]</scope>
    <source>
        <strain evidence="8">DSM 8271 / FlGlyR</strain>
    </source>
</reference>
<keyword evidence="2 6" id="KW-0963">Cytoplasm</keyword>
<accession>F0SVE7</accession>
<feature type="binding site" evidence="6">
    <location>
        <position position="180"/>
    </location>
    <ligand>
        <name>S-adenosyl-L-methionine</name>
        <dbReference type="ChEBI" id="CHEBI:59789"/>
    </ligand>
</feature>
<keyword evidence="7" id="KW-0687">Ribonucleoprotein</keyword>
<dbReference type="AlphaFoldDB" id="F0SVE7"/>
<dbReference type="GO" id="GO:0005737">
    <property type="term" value="C:cytoplasm"/>
    <property type="evidence" value="ECO:0007669"/>
    <property type="project" value="UniProtKB-SubCell"/>
</dbReference>
<dbReference type="SUPFAM" id="SSF53335">
    <property type="entry name" value="S-adenosyl-L-methionine-dependent methyltransferases"/>
    <property type="match status" value="1"/>
</dbReference>
<keyword evidence="3 6" id="KW-0489">Methyltransferase</keyword>
<proteinExistence type="inferred from homology"/>
<evidence type="ECO:0000256" key="1">
    <source>
        <dbReference type="ARBA" id="ARBA00009741"/>
    </source>
</evidence>
<protein>
    <recommendedName>
        <fullName evidence="6">Ribosomal protein L11 methyltransferase</fullName>
        <shortName evidence="6">L11 Mtase</shortName>
        <ecNumber evidence="6">2.1.1.-</ecNumber>
    </recommendedName>
</protein>
<evidence type="ECO:0000313" key="7">
    <source>
        <dbReference type="EMBL" id="ADY56720.1"/>
    </source>
</evidence>
<dbReference type="Proteomes" id="UP000007488">
    <property type="component" value="Chromosome"/>
</dbReference>
<dbReference type="Gene3D" id="3.40.50.150">
    <property type="entry name" value="Vaccinia Virus protein VP39"/>
    <property type="match status" value="1"/>
</dbReference>
<keyword evidence="4 6" id="KW-0808">Transferase</keyword>
<dbReference type="EC" id="2.1.1.-" evidence="6"/>
<dbReference type="PIRSF" id="PIRSF000401">
    <property type="entry name" value="RPL11_MTase"/>
    <property type="match status" value="1"/>
</dbReference>
<feature type="binding site" evidence="6">
    <location>
        <position position="159"/>
    </location>
    <ligand>
        <name>S-adenosyl-L-methionine</name>
        <dbReference type="ChEBI" id="CHEBI:59789"/>
    </ligand>
</feature>
<comment type="similarity">
    <text evidence="1 6">Belongs to the methyltransferase superfamily. PrmA family.</text>
</comment>
<comment type="function">
    <text evidence="6">Methylates ribosomal protein L11.</text>
</comment>
<dbReference type="Pfam" id="PF06325">
    <property type="entry name" value="PrmA"/>
    <property type="match status" value="1"/>
</dbReference>
<gene>
    <name evidence="6" type="primary">prmA</name>
    <name evidence="7" type="ordered locus">Sgly_2435</name>
</gene>
<dbReference type="HOGENOM" id="CLU_049382_0_1_9"/>
<dbReference type="GO" id="GO:0032259">
    <property type="term" value="P:methylation"/>
    <property type="evidence" value="ECO:0007669"/>
    <property type="project" value="UniProtKB-KW"/>
</dbReference>
<name>F0SVE7_SYNGF</name>
<dbReference type="InterPro" id="IPR029063">
    <property type="entry name" value="SAM-dependent_MTases_sf"/>
</dbReference>
<dbReference type="PANTHER" id="PTHR43648:SF1">
    <property type="entry name" value="ELECTRON TRANSFER FLAVOPROTEIN BETA SUBUNIT LYSINE METHYLTRANSFERASE"/>
    <property type="match status" value="1"/>
</dbReference>
<keyword evidence="5 6" id="KW-0949">S-adenosyl-L-methionine</keyword>
<organism evidence="7 8">
    <name type="scientific">Syntrophobotulus glycolicus (strain DSM 8271 / FlGlyR)</name>
    <dbReference type="NCBI Taxonomy" id="645991"/>
    <lineage>
        <taxon>Bacteria</taxon>
        <taxon>Bacillati</taxon>
        <taxon>Bacillota</taxon>
        <taxon>Clostridia</taxon>
        <taxon>Eubacteriales</taxon>
        <taxon>Desulfitobacteriaceae</taxon>
        <taxon>Syntrophobotulus</taxon>
    </lineage>
</organism>
<reference evidence="7 8" key="1">
    <citation type="journal article" date="2011" name="Stand. Genomic Sci.">
        <title>Complete genome sequence of Syntrophobotulus glycolicus type strain (FlGlyR).</title>
        <authorList>
            <person name="Han C."/>
            <person name="Mwirichia R."/>
            <person name="Chertkov O."/>
            <person name="Held B."/>
            <person name="Lapidus A."/>
            <person name="Nolan M."/>
            <person name="Lucas S."/>
            <person name="Hammon N."/>
            <person name="Deshpande S."/>
            <person name="Cheng J.F."/>
            <person name="Tapia R."/>
            <person name="Goodwin L."/>
            <person name="Pitluck S."/>
            <person name="Huntemann M."/>
            <person name="Liolios K."/>
            <person name="Ivanova N."/>
            <person name="Pagani I."/>
            <person name="Mavromatis K."/>
            <person name="Ovchinikova G."/>
            <person name="Pati A."/>
            <person name="Chen A."/>
            <person name="Palaniappan K."/>
            <person name="Land M."/>
            <person name="Hauser L."/>
            <person name="Brambilla E.M."/>
            <person name="Rohde M."/>
            <person name="Spring S."/>
            <person name="Sikorski J."/>
            <person name="Goker M."/>
            <person name="Woyke T."/>
            <person name="Bristow J."/>
            <person name="Eisen J.A."/>
            <person name="Markowitz V."/>
            <person name="Hugenholtz P."/>
            <person name="Kyrpides N.C."/>
            <person name="Klenk H.P."/>
            <person name="Detter J.C."/>
        </authorList>
    </citation>
    <scope>NUCLEOTIDE SEQUENCE [LARGE SCALE GENOMIC DNA]</scope>
    <source>
        <strain evidence="8">DSM 8271 / FlGlyR</strain>
    </source>
</reference>
<dbReference type="STRING" id="645991.Sgly_2435"/>
<comment type="subcellular location">
    <subcellularLocation>
        <location evidence="6">Cytoplasm</location>
    </subcellularLocation>
</comment>
<evidence type="ECO:0000256" key="5">
    <source>
        <dbReference type="ARBA" id="ARBA00022691"/>
    </source>
</evidence>
<dbReference type="HAMAP" id="MF_00735">
    <property type="entry name" value="Methyltr_PrmA"/>
    <property type="match status" value="1"/>
</dbReference>
<dbReference type="InterPro" id="IPR004498">
    <property type="entry name" value="Ribosomal_PrmA_MeTrfase"/>
</dbReference>
<dbReference type="EMBL" id="CP002547">
    <property type="protein sequence ID" value="ADY56720.1"/>
    <property type="molecule type" value="Genomic_DNA"/>
</dbReference>
<sequence>MKWQEISVTVSSEGEEAVAALFYEYGAKGVAVDDPGLIREYMISGIWDAHGFADMEPTGCCLIKGYFPEDERILDILSGIREGLARLKVLFPEWILRSETGTVRERDWADEWKKFFKPVRIGRRWLIEPTWEKAEVQENDILIRIDPGMAFGTGTHPTTSLCLEAIEDLVKPGMTVFDIGTGSGILAVAAAKLGGKVQAGDIDALAVRIAKENAELNQVEGKVTVEAGNLGDIFKGRADVVIANIVADVIIELLPQLENLMAEDGVFVASGIIDTRVQDLETEIQKAGMRMIRKREDAGWAAIEAVREGYYA</sequence>
<dbReference type="RefSeq" id="WP_013625585.1">
    <property type="nucleotide sequence ID" value="NC_015172.1"/>
</dbReference>
<keyword evidence="7" id="KW-0689">Ribosomal protein</keyword>
<dbReference type="PANTHER" id="PTHR43648">
    <property type="entry name" value="ELECTRON TRANSFER FLAVOPROTEIN BETA SUBUNIT LYSINE METHYLTRANSFERASE"/>
    <property type="match status" value="1"/>
</dbReference>